<evidence type="ECO:0000256" key="1">
    <source>
        <dbReference type="ARBA" id="ARBA00022747"/>
    </source>
</evidence>
<dbReference type="SUPFAM" id="SSF116734">
    <property type="entry name" value="DNA methylase specificity domain"/>
    <property type="match status" value="2"/>
</dbReference>
<evidence type="ECO:0008006" key="5">
    <source>
        <dbReference type="Google" id="ProtNLM"/>
    </source>
</evidence>
<dbReference type="GO" id="GO:0009307">
    <property type="term" value="P:DNA restriction-modification system"/>
    <property type="evidence" value="ECO:0007669"/>
    <property type="project" value="UniProtKB-KW"/>
</dbReference>
<dbReference type="RefSeq" id="WP_125419251.1">
    <property type="nucleotide sequence ID" value="NZ_RWIT01000003.1"/>
</dbReference>
<sequence>MAVWSIVEFAQLGEDFMLAAEHYHPAKLRTLSRLASLSGRTVGELFEEVQDTVRPGTVEGPARLYDLTDALGSLLRPGTDITEADFLSNRKRVQTGDIIVSRLRSYLKEIVVVPALPHVLLVSPEFIVLRLRPESGLTSGAWLLPYLLSEPVQTILQWSQTGSAHPRFNSDTLLAIRIPEAIIQLADNLSESVEAAHQTVASSNVLYNEAEVLLLHELGLDRLQLPTTKTYTASFVEVMAAERMDAEFYQPKYQRTLAALRKTGLTVGMVARPVRSKFRPKPGGFFQYIEIGGVVEGGRLEPELVPMDEAPSRAQTVLEAGDVVTSSVRPLRRLTGFVSQAQAGAIGTSGFIALRPTATTPEVLTVYLRLPLICEILDLYTTASMYPTISESDVLAFPFPRLSEGAQQDISALVQKGLAARQEAMQLLAAAQRRVEEFIDNV</sequence>
<accession>A0A428KSG6</accession>
<dbReference type="Proteomes" id="UP000273500">
    <property type="component" value="Unassembled WGS sequence"/>
</dbReference>
<dbReference type="AlphaFoldDB" id="A0A428KSG6"/>
<dbReference type="EMBL" id="RWIT01000003">
    <property type="protein sequence ID" value="RSK49395.1"/>
    <property type="molecule type" value="Genomic_DNA"/>
</dbReference>
<keyword evidence="4" id="KW-1185">Reference proteome</keyword>
<keyword evidence="1" id="KW-0680">Restriction system</keyword>
<evidence type="ECO:0000256" key="2">
    <source>
        <dbReference type="ARBA" id="ARBA00023125"/>
    </source>
</evidence>
<protein>
    <recommendedName>
        <fullName evidence="5">Restriction endonuclease subunit S</fullName>
    </recommendedName>
</protein>
<dbReference type="OrthoDB" id="667970at2"/>
<proteinExistence type="predicted"/>
<organism evidence="3 4">
    <name type="scientific">Hymenobacter rigui</name>
    <dbReference type="NCBI Taxonomy" id="334424"/>
    <lineage>
        <taxon>Bacteria</taxon>
        <taxon>Pseudomonadati</taxon>
        <taxon>Bacteroidota</taxon>
        <taxon>Cytophagia</taxon>
        <taxon>Cytophagales</taxon>
        <taxon>Hymenobacteraceae</taxon>
        <taxon>Hymenobacter</taxon>
    </lineage>
</organism>
<name>A0A428KSG6_9BACT</name>
<dbReference type="InterPro" id="IPR044946">
    <property type="entry name" value="Restrct_endonuc_typeI_TRD_sf"/>
</dbReference>
<dbReference type="GO" id="GO:0003677">
    <property type="term" value="F:DNA binding"/>
    <property type="evidence" value="ECO:0007669"/>
    <property type="project" value="UniProtKB-KW"/>
</dbReference>
<evidence type="ECO:0000313" key="4">
    <source>
        <dbReference type="Proteomes" id="UP000273500"/>
    </source>
</evidence>
<dbReference type="Gene3D" id="3.90.220.20">
    <property type="entry name" value="DNA methylase specificity domains"/>
    <property type="match status" value="2"/>
</dbReference>
<keyword evidence="2" id="KW-0238">DNA-binding</keyword>
<gene>
    <name evidence="3" type="ORF">EI291_07845</name>
</gene>
<reference evidence="3 4" key="1">
    <citation type="submission" date="2018-12" db="EMBL/GenBank/DDBJ databases">
        <authorList>
            <person name="Feng G."/>
            <person name="Zhu H."/>
        </authorList>
    </citation>
    <scope>NUCLEOTIDE SEQUENCE [LARGE SCALE GENOMIC DNA]</scope>
    <source>
        <strain evidence="3 4">KCTC 12533</strain>
    </source>
</reference>
<comment type="caution">
    <text evidence="3">The sequence shown here is derived from an EMBL/GenBank/DDBJ whole genome shotgun (WGS) entry which is preliminary data.</text>
</comment>
<evidence type="ECO:0000313" key="3">
    <source>
        <dbReference type="EMBL" id="RSK49395.1"/>
    </source>
</evidence>